<dbReference type="RefSeq" id="XP_045287190.1">
    <property type="nucleotide sequence ID" value="XM_045431978.1"/>
</dbReference>
<protein>
    <submittedName>
        <fullName evidence="1">Uncharacterized protein</fullName>
    </submittedName>
</protein>
<dbReference type="HOGENOM" id="CLU_1824773_0_0_1"/>
<dbReference type="InParanoid" id="C0NP49"/>
<accession>C0NP49</accession>
<keyword evidence="2" id="KW-1185">Reference proteome</keyword>
<sequence>MGAGTTSRVLIPWYSRYGYGYCQSGRWHPFQALAAWAGISNTWYAGQLTGRRIRIRNVACTVQCVQRSSNDPTDEAGFKFSLRIIFSPEVTHPYAGTFFWERQGLYEDKAISIVGRSNLSSDDSFLVNYQQHAEDPLKSFD</sequence>
<organism evidence="1 2">
    <name type="scientific">Ajellomyces capsulatus (strain G186AR / H82 / ATCC MYA-2454 / RMSCC 2432)</name>
    <name type="common">Darling's disease fungus</name>
    <name type="synonym">Histoplasma capsulatum</name>
    <dbReference type="NCBI Taxonomy" id="447093"/>
    <lineage>
        <taxon>Eukaryota</taxon>
        <taxon>Fungi</taxon>
        <taxon>Dikarya</taxon>
        <taxon>Ascomycota</taxon>
        <taxon>Pezizomycotina</taxon>
        <taxon>Eurotiomycetes</taxon>
        <taxon>Eurotiomycetidae</taxon>
        <taxon>Onygenales</taxon>
        <taxon>Ajellomycetaceae</taxon>
        <taxon>Histoplasma</taxon>
    </lineage>
</organism>
<reference evidence="1" key="1">
    <citation type="submission" date="2009-02" db="EMBL/GenBank/DDBJ databases">
        <title>The Genome Sequence of Ajellomyces capsulatus strain G186AR.</title>
        <authorList>
            <consortium name="The Broad Institute Genome Sequencing Platform"/>
            <person name="Champion M."/>
            <person name="Cuomo C."/>
            <person name="Ma L.-J."/>
            <person name="Henn M.R."/>
            <person name="Sil A."/>
            <person name="Goldman B."/>
            <person name="Young S.K."/>
            <person name="Kodira C.D."/>
            <person name="Zeng Q."/>
            <person name="Koehrsen M."/>
            <person name="Alvarado L."/>
            <person name="Berlin A."/>
            <person name="Borenstein D."/>
            <person name="Chen Z."/>
            <person name="Engels R."/>
            <person name="Freedman E."/>
            <person name="Gellesch M."/>
            <person name="Goldberg J."/>
            <person name="Griggs A."/>
            <person name="Gujja S."/>
            <person name="Heiman D."/>
            <person name="Hepburn T."/>
            <person name="Howarth C."/>
            <person name="Jen D."/>
            <person name="Larson L."/>
            <person name="Lewis B."/>
            <person name="Mehta T."/>
            <person name="Park D."/>
            <person name="Pearson M."/>
            <person name="Roberts A."/>
            <person name="Saif S."/>
            <person name="Shea T."/>
            <person name="Shenoy N."/>
            <person name="Sisk P."/>
            <person name="Stolte C."/>
            <person name="Sykes S."/>
            <person name="Walk T."/>
            <person name="White J."/>
            <person name="Yandava C."/>
            <person name="Klein B."/>
            <person name="McEwen J.G."/>
            <person name="Puccia R."/>
            <person name="Goldman G.H."/>
            <person name="Felipe M.S."/>
            <person name="Nino-Vega G."/>
            <person name="San-Blas G."/>
            <person name="Taylor J."/>
            <person name="Mendoza L."/>
            <person name="Galagan J."/>
            <person name="Nusbaum C."/>
            <person name="Birren B."/>
        </authorList>
    </citation>
    <scope>NUCLEOTIDE SEQUENCE</scope>
    <source>
        <strain evidence="1">G186AR</strain>
    </source>
</reference>
<dbReference type="EMBL" id="GG663368">
    <property type="protein sequence ID" value="EEH06709.1"/>
    <property type="molecule type" value="Genomic_DNA"/>
</dbReference>
<name>C0NP49_AJECG</name>
<dbReference type="AlphaFoldDB" id="C0NP49"/>
<gene>
    <name evidence="1" type="ORF">HCBG_04929</name>
</gene>
<evidence type="ECO:0000313" key="1">
    <source>
        <dbReference type="EMBL" id="EEH06709.1"/>
    </source>
</evidence>
<dbReference type="Proteomes" id="UP000001631">
    <property type="component" value="Unassembled WGS sequence"/>
</dbReference>
<evidence type="ECO:0000313" key="2">
    <source>
        <dbReference type="Proteomes" id="UP000001631"/>
    </source>
</evidence>
<proteinExistence type="predicted"/>
<dbReference type="GeneID" id="69037945"/>